<dbReference type="PIRSF" id="PIRSF001296">
    <property type="entry name" value="K_ATPase_KdpC"/>
    <property type="match status" value="1"/>
</dbReference>
<dbReference type="STRING" id="1850517.A8708_17690"/>
<proteinExistence type="inferred from homology"/>
<accession>A0A198AH49</accession>
<keyword evidence="3 11" id="KW-0633">Potassium transport</keyword>
<keyword evidence="7 11" id="KW-0630">Potassium</keyword>
<evidence type="ECO:0000256" key="1">
    <source>
        <dbReference type="ARBA" id="ARBA00022448"/>
    </source>
</evidence>
<comment type="subcellular location">
    <subcellularLocation>
        <location evidence="11">Cell membrane</location>
        <topology evidence="11">Single-pass membrane protein</topology>
    </subcellularLocation>
</comment>
<dbReference type="NCBIfam" id="NF001454">
    <property type="entry name" value="PRK00315.1"/>
    <property type="match status" value="1"/>
</dbReference>
<dbReference type="Proteomes" id="UP000078454">
    <property type="component" value="Unassembled WGS sequence"/>
</dbReference>
<dbReference type="HAMAP" id="MF_00276">
    <property type="entry name" value="KdpC"/>
    <property type="match status" value="1"/>
</dbReference>
<dbReference type="GO" id="GO:0008556">
    <property type="term" value="F:P-type potassium transmembrane transporter activity"/>
    <property type="evidence" value="ECO:0007669"/>
    <property type="project" value="InterPro"/>
</dbReference>
<reference evidence="12 13" key="1">
    <citation type="submission" date="2016-05" db="EMBL/GenBank/DDBJ databases">
        <title>Paenibacillus sp. 1ZS3-15 nov., isolated from the rhizosphere soil.</title>
        <authorList>
            <person name="Zhang X.X."/>
            <person name="Zhang J."/>
        </authorList>
    </citation>
    <scope>NUCLEOTIDE SEQUENCE [LARGE SCALE GENOMIC DNA]</scope>
    <source>
        <strain evidence="12 13">1ZS3-15</strain>
    </source>
</reference>
<dbReference type="Pfam" id="PF02669">
    <property type="entry name" value="KdpC"/>
    <property type="match status" value="1"/>
</dbReference>
<keyword evidence="5 11" id="KW-0547">Nucleotide-binding</keyword>
<evidence type="ECO:0000256" key="4">
    <source>
        <dbReference type="ARBA" id="ARBA00022692"/>
    </source>
</evidence>
<evidence type="ECO:0000256" key="6">
    <source>
        <dbReference type="ARBA" id="ARBA00022840"/>
    </source>
</evidence>
<keyword evidence="4 11" id="KW-0812">Transmembrane</keyword>
<evidence type="ECO:0000256" key="5">
    <source>
        <dbReference type="ARBA" id="ARBA00022741"/>
    </source>
</evidence>
<keyword evidence="9 11" id="KW-0406">Ion transport</keyword>
<name>A0A198AH49_9BACL</name>
<keyword evidence="8 11" id="KW-1133">Transmembrane helix</keyword>
<gene>
    <name evidence="11" type="primary">kdpC</name>
    <name evidence="12" type="ORF">A8708_17690</name>
</gene>
<comment type="caution">
    <text evidence="12">The sequence shown here is derived from an EMBL/GenBank/DDBJ whole genome shotgun (WGS) entry which is preliminary data.</text>
</comment>
<comment type="function">
    <text evidence="11">Part of the high-affinity ATP-driven potassium transport (or Kdp) system, which catalyzes the hydrolysis of ATP coupled with the electrogenic transport of potassium into the cytoplasm. This subunit acts as a catalytic chaperone that increases the ATP-binding affinity of the ATP-hydrolyzing subunit KdpB by the formation of a transient KdpB/KdpC/ATP ternary complex.</text>
</comment>
<dbReference type="GO" id="GO:0005524">
    <property type="term" value="F:ATP binding"/>
    <property type="evidence" value="ECO:0007669"/>
    <property type="project" value="UniProtKB-UniRule"/>
</dbReference>
<dbReference type="PANTHER" id="PTHR30042">
    <property type="entry name" value="POTASSIUM-TRANSPORTING ATPASE C CHAIN"/>
    <property type="match status" value="1"/>
</dbReference>
<evidence type="ECO:0000256" key="8">
    <source>
        <dbReference type="ARBA" id="ARBA00022989"/>
    </source>
</evidence>
<keyword evidence="2 11" id="KW-1003">Cell membrane</keyword>
<dbReference type="AlphaFoldDB" id="A0A198AH49"/>
<keyword evidence="6 11" id="KW-0067">ATP-binding</keyword>
<protein>
    <recommendedName>
        <fullName evidence="11">Potassium-transporting ATPase KdpC subunit</fullName>
    </recommendedName>
    <alternativeName>
        <fullName evidence="11">ATP phosphohydrolase [potassium-transporting] C chain</fullName>
    </alternativeName>
    <alternativeName>
        <fullName evidence="11">Potassium-binding and translocating subunit C</fullName>
    </alternativeName>
    <alternativeName>
        <fullName evidence="11">Potassium-translocating ATPase C chain</fullName>
    </alternativeName>
</protein>
<evidence type="ECO:0000313" key="13">
    <source>
        <dbReference type="Proteomes" id="UP000078454"/>
    </source>
</evidence>
<dbReference type="PANTHER" id="PTHR30042:SF2">
    <property type="entry name" value="POTASSIUM-TRANSPORTING ATPASE KDPC SUBUNIT"/>
    <property type="match status" value="1"/>
</dbReference>
<evidence type="ECO:0000256" key="9">
    <source>
        <dbReference type="ARBA" id="ARBA00023065"/>
    </source>
</evidence>
<evidence type="ECO:0000256" key="3">
    <source>
        <dbReference type="ARBA" id="ARBA00022538"/>
    </source>
</evidence>
<evidence type="ECO:0000256" key="2">
    <source>
        <dbReference type="ARBA" id="ARBA00022475"/>
    </source>
</evidence>
<dbReference type="EMBL" id="LYPB01000050">
    <property type="protein sequence ID" value="OAS20415.1"/>
    <property type="molecule type" value="Genomic_DNA"/>
</dbReference>
<evidence type="ECO:0000256" key="10">
    <source>
        <dbReference type="ARBA" id="ARBA00023136"/>
    </source>
</evidence>
<sequence>MSPMKVILSSIRISLFLMLLCGLLYNVIITGIAQAVMPGKASGSIIYNEKGDIVGSELIGQSFTDPQFFQSRVSSIEYKAEGSGTPNYAPSNPDMIKRVQESIEAWKAKNPDVPVSELPIDLISNSGSGLDPHISPEAALAQIPRISKLTGIAPGQLESLVSSNTQAREFGILGEPAVNVLKLNLDLQKKIGK</sequence>
<dbReference type="OrthoDB" id="9809491at2"/>
<evidence type="ECO:0000313" key="12">
    <source>
        <dbReference type="EMBL" id="OAS20415.1"/>
    </source>
</evidence>
<dbReference type="NCBIfam" id="TIGR00681">
    <property type="entry name" value="kdpC"/>
    <property type="match status" value="1"/>
</dbReference>
<dbReference type="InterPro" id="IPR003820">
    <property type="entry name" value="KdpC"/>
</dbReference>
<evidence type="ECO:0000256" key="11">
    <source>
        <dbReference type="HAMAP-Rule" id="MF_00276"/>
    </source>
</evidence>
<keyword evidence="10 11" id="KW-0472">Membrane</keyword>
<evidence type="ECO:0000256" key="7">
    <source>
        <dbReference type="ARBA" id="ARBA00022958"/>
    </source>
</evidence>
<comment type="subunit">
    <text evidence="11">The system is composed of three essential subunits: KdpA, KdpB and KdpC.</text>
</comment>
<organism evidence="12 13">
    <name type="scientific">Paenibacillus oryzisoli</name>
    <dbReference type="NCBI Taxonomy" id="1850517"/>
    <lineage>
        <taxon>Bacteria</taxon>
        <taxon>Bacillati</taxon>
        <taxon>Bacillota</taxon>
        <taxon>Bacilli</taxon>
        <taxon>Bacillales</taxon>
        <taxon>Paenibacillaceae</taxon>
        <taxon>Paenibacillus</taxon>
    </lineage>
</organism>
<keyword evidence="13" id="KW-1185">Reference proteome</keyword>
<keyword evidence="1 11" id="KW-0813">Transport</keyword>
<comment type="similarity">
    <text evidence="11">Belongs to the KdpC family.</text>
</comment>
<dbReference type="GO" id="GO:0005886">
    <property type="term" value="C:plasma membrane"/>
    <property type="evidence" value="ECO:0007669"/>
    <property type="project" value="UniProtKB-SubCell"/>
</dbReference>
<dbReference type="RefSeq" id="WP_068663044.1">
    <property type="nucleotide sequence ID" value="NZ_LYPB01000050.1"/>
</dbReference>